<dbReference type="InterPro" id="IPR016032">
    <property type="entry name" value="Sig_transdc_resp-reg_C-effctor"/>
</dbReference>
<organism evidence="8 9">
    <name type="scientific">Flexivirga endophytica</name>
    <dbReference type="NCBI Taxonomy" id="1849103"/>
    <lineage>
        <taxon>Bacteria</taxon>
        <taxon>Bacillati</taxon>
        <taxon>Actinomycetota</taxon>
        <taxon>Actinomycetes</taxon>
        <taxon>Micrococcales</taxon>
        <taxon>Dermacoccaceae</taxon>
        <taxon>Flexivirga</taxon>
    </lineage>
</organism>
<keyword evidence="4" id="KW-0804">Transcription</keyword>
<evidence type="ECO:0000259" key="7">
    <source>
        <dbReference type="PROSITE" id="PS50110"/>
    </source>
</evidence>
<dbReference type="CDD" id="cd17535">
    <property type="entry name" value="REC_NarL-like"/>
    <property type="match status" value="1"/>
</dbReference>
<dbReference type="Pfam" id="PF00196">
    <property type="entry name" value="GerE"/>
    <property type="match status" value="1"/>
</dbReference>
<feature type="domain" description="Response regulatory" evidence="7">
    <location>
        <begin position="17"/>
        <end position="137"/>
    </location>
</feature>
<keyword evidence="3 8" id="KW-0238">DNA-binding</keyword>
<reference evidence="8" key="1">
    <citation type="journal article" date="2014" name="Int. J. Syst. Evol. Microbiol.">
        <title>Complete genome sequence of Corynebacterium casei LMG S-19264T (=DSM 44701T), isolated from a smear-ripened cheese.</title>
        <authorList>
            <consortium name="US DOE Joint Genome Institute (JGI-PGF)"/>
            <person name="Walter F."/>
            <person name="Albersmeier A."/>
            <person name="Kalinowski J."/>
            <person name="Ruckert C."/>
        </authorList>
    </citation>
    <scope>NUCLEOTIDE SEQUENCE</scope>
    <source>
        <strain evidence="8">CGMCC 1.15085</strain>
    </source>
</reference>
<accession>A0A916WPF8</accession>
<feature type="modified residue" description="4-aspartylphosphate" evidence="5">
    <location>
        <position position="67"/>
    </location>
</feature>
<dbReference type="PANTHER" id="PTHR43214:SF24">
    <property type="entry name" value="TRANSCRIPTIONAL REGULATORY PROTEIN NARL-RELATED"/>
    <property type="match status" value="1"/>
</dbReference>
<proteinExistence type="predicted"/>
<dbReference type="Pfam" id="PF00072">
    <property type="entry name" value="Response_reg"/>
    <property type="match status" value="1"/>
</dbReference>
<dbReference type="Proteomes" id="UP000636793">
    <property type="component" value="Unassembled WGS sequence"/>
</dbReference>
<evidence type="ECO:0000256" key="1">
    <source>
        <dbReference type="ARBA" id="ARBA00022553"/>
    </source>
</evidence>
<keyword evidence="1 5" id="KW-0597">Phosphoprotein</keyword>
<protein>
    <submittedName>
        <fullName evidence="8">DNA-binding response regulator</fullName>
    </submittedName>
</protein>
<gene>
    <name evidence="8" type="ORF">GCM10011492_07510</name>
</gene>
<dbReference type="SMART" id="SM00448">
    <property type="entry name" value="REC"/>
    <property type="match status" value="1"/>
</dbReference>
<reference evidence="8" key="2">
    <citation type="submission" date="2020-09" db="EMBL/GenBank/DDBJ databases">
        <authorList>
            <person name="Sun Q."/>
            <person name="Zhou Y."/>
        </authorList>
    </citation>
    <scope>NUCLEOTIDE SEQUENCE</scope>
    <source>
        <strain evidence="8">CGMCC 1.15085</strain>
    </source>
</reference>
<evidence type="ECO:0000256" key="4">
    <source>
        <dbReference type="ARBA" id="ARBA00023163"/>
    </source>
</evidence>
<evidence type="ECO:0000256" key="3">
    <source>
        <dbReference type="ARBA" id="ARBA00023125"/>
    </source>
</evidence>
<dbReference type="InterPro" id="IPR000792">
    <property type="entry name" value="Tscrpt_reg_LuxR_C"/>
</dbReference>
<evidence type="ECO:0000313" key="9">
    <source>
        <dbReference type="Proteomes" id="UP000636793"/>
    </source>
</evidence>
<dbReference type="RefSeq" id="WP_229749433.1">
    <property type="nucleotide sequence ID" value="NZ_BMHI01000001.1"/>
</dbReference>
<dbReference type="InterPro" id="IPR011006">
    <property type="entry name" value="CheY-like_superfamily"/>
</dbReference>
<comment type="caution">
    <text evidence="8">The sequence shown here is derived from an EMBL/GenBank/DDBJ whole genome shotgun (WGS) entry which is preliminary data.</text>
</comment>
<dbReference type="PRINTS" id="PR00038">
    <property type="entry name" value="HTHLUXR"/>
</dbReference>
<dbReference type="PROSITE" id="PS50110">
    <property type="entry name" value="RESPONSE_REGULATORY"/>
    <property type="match status" value="1"/>
</dbReference>
<dbReference type="CDD" id="cd06170">
    <property type="entry name" value="LuxR_C_like"/>
    <property type="match status" value="1"/>
</dbReference>
<dbReference type="EMBL" id="BMHI01000001">
    <property type="protein sequence ID" value="GGB20123.1"/>
    <property type="molecule type" value="Genomic_DNA"/>
</dbReference>
<name>A0A916WPF8_9MICO</name>
<evidence type="ECO:0000256" key="2">
    <source>
        <dbReference type="ARBA" id="ARBA00023015"/>
    </source>
</evidence>
<dbReference type="SUPFAM" id="SSF52172">
    <property type="entry name" value="CheY-like"/>
    <property type="match status" value="1"/>
</dbReference>
<feature type="domain" description="HTH luxR-type" evidence="6">
    <location>
        <begin position="160"/>
        <end position="230"/>
    </location>
</feature>
<dbReference type="InterPro" id="IPR039420">
    <property type="entry name" value="WalR-like"/>
</dbReference>
<dbReference type="AlphaFoldDB" id="A0A916WPF8"/>
<dbReference type="PANTHER" id="PTHR43214">
    <property type="entry name" value="TWO-COMPONENT RESPONSE REGULATOR"/>
    <property type="match status" value="1"/>
</dbReference>
<dbReference type="SMART" id="SM00421">
    <property type="entry name" value="HTH_LUXR"/>
    <property type="match status" value="1"/>
</dbReference>
<dbReference type="InterPro" id="IPR058245">
    <property type="entry name" value="NreC/VraR/RcsB-like_REC"/>
</dbReference>
<dbReference type="GO" id="GO:0003677">
    <property type="term" value="F:DNA binding"/>
    <property type="evidence" value="ECO:0007669"/>
    <property type="project" value="UniProtKB-KW"/>
</dbReference>
<dbReference type="Gene3D" id="3.40.50.2300">
    <property type="match status" value="1"/>
</dbReference>
<keyword evidence="2" id="KW-0805">Transcription regulation</keyword>
<evidence type="ECO:0000259" key="6">
    <source>
        <dbReference type="PROSITE" id="PS50043"/>
    </source>
</evidence>
<keyword evidence="9" id="KW-1185">Reference proteome</keyword>
<sequence>MPEQLRPSPPEHRSPMRCVIAEDETLLRHGLALVLEQAGFELVGSAVDAPSLVTLTREHVPDLVVTDIRMPPHHTDDGLQAAVQIRTMMPRVGVVVVSQHLQRRYAVDLIGDNPAGVGYLLKQRIGDIPTFCADLQRVCAGGTALDPEVAALMLTRARTDKAAVGRLTVRQQEVLAAMAEGRSNAAIARALFISDKAVVGHVSHIYDQLGLPDCADDHRRVLAVVRYLNG</sequence>
<evidence type="ECO:0000256" key="5">
    <source>
        <dbReference type="PROSITE-ProRule" id="PRU00169"/>
    </source>
</evidence>
<dbReference type="PROSITE" id="PS50043">
    <property type="entry name" value="HTH_LUXR_2"/>
    <property type="match status" value="1"/>
</dbReference>
<dbReference type="SUPFAM" id="SSF46894">
    <property type="entry name" value="C-terminal effector domain of the bipartite response regulators"/>
    <property type="match status" value="1"/>
</dbReference>
<dbReference type="GO" id="GO:0006355">
    <property type="term" value="P:regulation of DNA-templated transcription"/>
    <property type="evidence" value="ECO:0007669"/>
    <property type="project" value="InterPro"/>
</dbReference>
<dbReference type="InterPro" id="IPR001789">
    <property type="entry name" value="Sig_transdc_resp-reg_receiver"/>
</dbReference>
<dbReference type="GO" id="GO:0000160">
    <property type="term" value="P:phosphorelay signal transduction system"/>
    <property type="evidence" value="ECO:0007669"/>
    <property type="project" value="InterPro"/>
</dbReference>
<evidence type="ECO:0000313" key="8">
    <source>
        <dbReference type="EMBL" id="GGB20123.1"/>
    </source>
</evidence>